<dbReference type="InterPro" id="IPR002346">
    <property type="entry name" value="Mopterin_DH_FAD-bd"/>
</dbReference>
<dbReference type="PROSITE" id="PS51387">
    <property type="entry name" value="FAD_PCMH"/>
    <property type="match status" value="1"/>
</dbReference>
<comment type="caution">
    <text evidence="2">The sequence shown here is derived from an EMBL/GenBank/DDBJ whole genome shotgun (WGS) entry which is preliminary data.</text>
</comment>
<evidence type="ECO:0000259" key="1">
    <source>
        <dbReference type="PROSITE" id="PS51387"/>
    </source>
</evidence>
<organism evidence="2 3">
    <name type="scientific">Cellulomonas terrae</name>
    <dbReference type="NCBI Taxonomy" id="311234"/>
    <lineage>
        <taxon>Bacteria</taxon>
        <taxon>Bacillati</taxon>
        <taxon>Actinomycetota</taxon>
        <taxon>Actinomycetes</taxon>
        <taxon>Micrococcales</taxon>
        <taxon>Cellulomonadaceae</taxon>
        <taxon>Cellulomonas</taxon>
    </lineage>
</organism>
<dbReference type="GO" id="GO:0071949">
    <property type="term" value="F:FAD binding"/>
    <property type="evidence" value="ECO:0007669"/>
    <property type="project" value="InterPro"/>
</dbReference>
<reference evidence="2 3" key="1">
    <citation type="submission" date="2019-07" db="EMBL/GenBank/DDBJ databases">
        <title>Whole genome shotgun sequence of Cellulomonas terrae NBRC 100819.</title>
        <authorList>
            <person name="Hosoyama A."/>
            <person name="Uohara A."/>
            <person name="Ohji S."/>
            <person name="Ichikawa N."/>
        </authorList>
    </citation>
    <scope>NUCLEOTIDE SEQUENCE [LARGE SCALE GENOMIC DNA]</scope>
    <source>
        <strain evidence="2 3">NBRC 100819</strain>
    </source>
</reference>
<dbReference type="SUPFAM" id="SSF56176">
    <property type="entry name" value="FAD-binding/transporter-associated domain-like"/>
    <property type="match status" value="1"/>
</dbReference>
<evidence type="ECO:0000313" key="3">
    <source>
        <dbReference type="Proteomes" id="UP000321049"/>
    </source>
</evidence>
<dbReference type="AlphaFoldDB" id="A0A511JL99"/>
<protein>
    <submittedName>
        <fullName evidence="2">FAD-binding molybdopterin dehydrogenase</fullName>
    </submittedName>
</protein>
<dbReference type="RefSeq" id="WP_146846276.1">
    <property type="nucleotide sequence ID" value="NZ_BJWH01000011.1"/>
</dbReference>
<dbReference type="PANTHER" id="PTHR42659:SF9">
    <property type="entry name" value="XANTHINE DEHYDROGENASE FAD-BINDING SUBUNIT XDHB-RELATED"/>
    <property type="match status" value="1"/>
</dbReference>
<feature type="domain" description="FAD-binding PCMH-type" evidence="1">
    <location>
        <begin position="1"/>
        <end position="173"/>
    </location>
</feature>
<keyword evidence="3" id="KW-1185">Reference proteome</keyword>
<dbReference type="Proteomes" id="UP000321049">
    <property type="component" value="Unassembled WGS sequence"/>
</dbReference>
<dbReference type="GO" id="GO:0016491">
    <property type="term" value="F:oxidoreductase activity"/>
    <property type="evidence" value="ECO:0007669"/>
    <property type="project" value="InterPro"/>
</dbReference>
<dbReference type="InterPro" id="IPR051312">
    <property type="entry name" value="Diverse_Substr_Oxidored"/>
</dbReference>
<dbReference type="InterPro" id="IPR016169">
    <property type="entry name" value="FAD-bd_PCMH_sub2"/>
</dbReference>
<gene>
    <name evidence="2" type="ORF">CTE05_23150</name>
</gene>
<sequence length="266" mass="28504">MDLISLDRIRAAHDRTELALGPRSAPLAGGTWLFSEPQPGLDELVDLTTLDWPAIEQTADGLTLAATCTIRSLADLDPVPGWRSQHLVQQCARSLAASEKIWDWATVGGNICLALPAGAMTTLAVALDATALVWTPDGGERREPVASLVTEVRTTSLGHGEVLRSVSVTSEVLAQPVAFRRVALTRHGRSGTIVVGRRDDAGGLVVTLTAGVTHPHRLAFPAAPTPDELQAAVEAVDDWYDDPHGAPDWRRAMTLRLAEQVREELA</sequence>
<dbReference type="InterPro" id="IPR036318">
    <property type="entry name" value="FAD-bd_PCMH-like_sf"/>
</dbReference>
<evidence type="ECO:0000313" key="2">
    <source>
        <dbReference type="EMBL" id="GEL98768.1"/>
    </source>
</evidence>
<name>A0A511JL99_9CELL</name>
<dbReference type="EMBL" id="BJWH01000011">
    <property type="protein sequence ID" value="GEL98768.1"/>
    <property type="molecule type" value="Genomic_DNA"/>
</dbReference>
<dbReference type="PANTHER" id="PTHR42659">
    <property type="entry name" value="XANTHINE DEHYDROGENASE SUBUNIT C-RELATED"/>
    <property type="match status" value="1"/>
</dbReference>
<dbReference type="Pfam" id="PF00941">
    <property type="entry name" value="FAD_binding_5"/>
    <property type="match status" value="1"/>
</dbReference>
<accession>A0A511JL99</accession>
<dbReference type="InterPro" id="IPR016166">
    <property type="entry name" value="FAD-bd_PCMH"/>
</dbReference>
<dbReference type="OrthoDB" id="3574189at2"/>
<proteinExistence type="predicted"/>
<dbReference type="Gene3D" id="3.30.465.10">
    <property type="match status" value="1"/>
</dbReference>